<keyword evidence="1" id="KW-0812">Transmembrane</keyword>
<keyword evidence="1" id="KW-1133">Transmembrane helix</keyword>
<feature type="transmembrane region" description="Helical" evidence="1">
    <location>
        <begin position="5"/>
        <end position="20"/>
    </location>
</feature>
<evidence type="ECO:0000256" key="1">
    <source>
        <dbReference type="SAM" id="Phobius"/>
    </source>
</evidence>
<reference evidence="3" key="1">
    <citation type="submission" date="2017-09" db="EMBL/GenBank/DDBJ databases">
        <title>Depth-based differentiation of microbial function through sediment-hosted aquifers and enrichment of novel symbionts in the deep terrestrial subsurface.</title>
        <authorList>
            <person name="Probst A.J."/>
            <person name="Ladd B."/>
            <person name="Jarett J.K."/>
            <person name="Geller-Mcgrath D.E."/>
            <person name="Sieber C.M.K."/>
            <person name="Emerson J.B."/>
            <person name="Anantharaman K."/>
            <person name="Thomas B.C."/>
            <person name="Malmstrom R."/>
            <person name="Stieglmeier M."/>
            <person name="Klingl A."/>
            <person name="Woyke T."/>
            <person name="Ryan C.M."/>
            <person name="Banfield J.F."/>
        </authorList>
    </citation>
    <scope>NUCLEOTIDE SEQUENCE [LARGE SCALE GENOMIC DNA]</scope>
</reference>
<evidence type="ECO:0000313" key="2">
    <source>
        <dbReference type="EMBL" id="PIT89723.1"/>
    </source>
</evidence>
<dbReference type="Proteomes" id="UP000231464">
    <property type="component" value="Unassembled WGS sequence"/>
</dbReference>
<feature type="transmembrane region" description="Helical" evidence="1">
    <location>
        <begin position="32"/>
        <end position="48"/>
    </location>
</feature>
<dbReference type="InterPro" id="IPR019277">
    <property type="entry name" value="DUF2304"/>
</dbReference>
<organism evidence="2 3">
    <name type="scientific">Candidatus Kuenenbacteria bacterium CG10_big_fil_rev_8_21_14_0_10_36_11</name>
    <dbReference type="NCBI Taxonomy" id="1974618"/>
    <lineage>
        <taxon>Bacteria</taxon>
        <taxon>Candidatus Kueneniibacteriota</taxon>
    </lineage>
</organism>
<gene>
    <name evidence="2" type="ORF">COU23_02465</name>
</gene>
<keyword evidence="1" id="KW-0472">Membrane</keyword>
<comment type="caution">
    <text evidence="2">The sequence shown here is derived from an EMBL/GenBank/DDBJ whole genome shotgun (WGS) entry which is preliminary data.</text>
</comment>
<sequence length="112" mass="13210">MLIQIVISIFAFFALIKIIARFKKQELKNSELFIWVLFWLAVAALVWVPNSLTKLANIFGIGRGADLIFYASIVVLFYILFRIYLRLEKIERNITKIVKKNALDEMDKKYFF</sequence>
<dbReference type="AlphaFoldDB" id="A0A2M6WA95"/>
<protein>
    <submittedName>
        <fullName evidence="2">DUF2304 domain-containing protein</fullName>
    </submittedName>
</protein>
<dbReference type="EMBL" id="PFBP01000039">
    <property type="protein sequence ID" value="PIT89723.1"/>
    <property type="molecule type" value="Genomic_DNA"/>
</dbReference>
<feature type="transmembrane region" description="Helical" evidence="1">
    <location>
        <begin position="68"/>
        <end position="85"/>
    </location>
</feature>
<accession>A0A2M6WA95</accession>
<proteinExistence type="predicted"/>
<evidence type="ECO:0000313" key="3">
    <source>
        <dbReference type="Proteomes" id="UP000231464"/>
    </source>
</evidence>
<dbReference type="Pfam" id="PF10066">
    <property type="entry name" value="DUF2304"/>
    <property type="match status" value="1"/>
</dbReference>
<name>A0A2M6WA95_9BACT</name>